<feature type="region of interest" description="Disordered" evidence="59">
    <location>
        <begin position="2376"/>
        <end position="2400"/>
    </location>
</feature>
<dbReference type="Gene3D" id="3.30.160.890">
    <property type="entry name" value="Hepatitis C virus envelope glycoprotein E1, chain C"/>
    <property type="match status" value="1"/>
</dbReference>
<dbReference type="PROSITE" id="PS50507">
    <property type="entry name" value="RDRP_SSRNA_POS"/>
    <property type="match status" value="1"/>
</dbReference>
<dbReference type="InterPro" id="IPR009003">
    <property type="entry name" value="Peptidase_S1_PA"/>
</dbReference>
<evidence type="ECO:0000256" key="18">
    <source>
        <dbReference type="ARBA" id="ARBA00022581"/>
    </source>
</evidence>
<dbReference type="InterPro" id="IPR002518">
    <property type="entry name" value="HCV_NS2"/>
</dbReference>
<evidence type="ECO:0000313" key="67">
    <source>
        <dbReference type="Proteomes" id="UP000144846"/>
    </source>
</evidence>
<dbReference type="GO" id="GO:0042025">
    <property type="term" value="C:host cell nucleus"/>
    <property type="evidence" value="ECO:0007669"/>
    <property type="project" value="UniProtKB-SubCell"/>
</dbReference>
<evidence type="ECO:0000256" key="32">
    <source>
        <dbReference type="ARBA" id="ARBA00022825"/>
    </source>
</evidence>
<evidence type="ECO:0000256" key="57">
    <source>
        <dbReference type="ARBA" id="ARBA00047631"/>
    </source>
</evidence>
<evidence type="ECO:0000259" key="61">
    <source>
        <dbReference type="PROSITE" id="PS50507"/>
    </source>
</evidence>
<dbReference type="InterPro" id="IPR002166">
    <property type="entry name" value="RNA_pol_HCV"/>
</dbReference>
<keyword evidence="53" id="KW-0687">Ribonucleoprotein</keyword>
<dbReference type="GO" id="GO:0008270">
    <property type="term" value="F:zinc ion binding"/>
    <property type="evidence" value="ECO:0007669"/>
    <property type="project" value="InterPro"/>
</dbReference>
<evidence type="ECO:0000256" key="4">
    <source>
        <dbReference type="ARBA" id="ARBA00004192"/>
    </source>
</evidence>
<evidence type="ECO:0000256" key="37">
    <source>
        <dbReference type="ARBA" id="ARBA00022879"/>
    </source>
</evidence>
<keyword evidence="14" id="KW-1170">Fusion of virus membrane with host endosomal membrane</keyword>
<dbReference type="GO" id="GO:0005524">
    <property type="term" value="F:ATP binding"/>
    <property type="evidence" value="ECO:0007669"/>
    <property type="project" value="UniProtKB-KW"/>
</dbReference>
<keyword evidence="56" id="KW-0407">Ion channel</keyword>
<evidence type="ECO:0000256" key="23">
    <source>
        <dbReference type="ARBA" id="ARBA00022692"/>
    </source>
</evidence>
<evidence type="ECO:0000256" key="40">
    <source>
        <dbReference type="ARBA" id="ARBA00022989"/>
    </source>
</evidence>
<keyword evidence="51" id="KW-1035">Host cytoplasm</keyword>
<evidence type="ECO:0000256" key="14">
    <source>
        <dbReference type="ARBA" id="ARBA00022510"/>
    </source>
</evidence>
<keyword evidence="23 60" id="KW-0812">Transmembrane</keyword>
<dbReference type="InterPro" id="IPR011492">
    <property type="entry name" value="Flavi_DEAD"/>
</dbReference>
<evidence type="ECO:0000256" key="45">
    <source>
        <dbReference type="ARBA" id="ARBA00023136"/>
    </source>
</evidence>
<keyword evidence="19" id="KW-1162">Viral penetration into host cytoplasm</keyword>
<dbReference type="Pfam" id="PF02907">
    <property type="entry name" value="Peptidase_S29"/>
    <property type="match status" value="1"/>
</dbReference>
<feature type="transmembrane region" description="Helical" evidence="60">
    <location>
        <begin position="829"/>
        <end position="846"/>
    </location>
</feature>
<dbReference type="EMBL" id="KC796074">
    <property type="protein sequence ID" value="AGK41004.1"/>
    <property type="molecule type" value="Genomic_RNA"/>
</dbReference>
<feature type="transmembrane region" description="Helical" evidence="60">
    <location>
        <begin position="1787"/>
        <end position="1807"/>
    </location>
</feature>
<organism evidence="66 67">
    <name type="scientific">Hepacivirus macronycteridis</name>
    <dbReference type="NCBI Taxonomy" id="3052231"/>
    <lineage>
        <taxon>Viruses</taxon>
        <taxon>Riboviria</taxon>
        <taxon>Orthornavirae</taxon>
        <taxon>Kitrinoviricota</taxon>
        <taxon>Flasuviricetes</taxon>
        <taxon>Amarillovirales</taxon>
        <taxon>Flaviviridae</taxon>
        <taxon>Hepacivirus</taxon>
    </lineage>
</organism>
<keyword evidence="47" id="KW-1015">Disulfide bond</keyword>
<keyword evidence="18" id="KW-0945">Host-virus interaction</keyword>
<evidence type="ECO:0000256" key="25">
    <source>
        <dbReference type="ARBA" id="ARBA00022703"/>
    </source>
</evidence>
<dbReference type="GO" id="GO:0034220">
    <property type="term" value="P:monoatomic ion transmembrane transport"/>
    <property type="evidence" value="ECO:0007669"/>
    <property type="project" value="UniProtKB-KW"/>
</dbReference>
<dbReference type="Pfam" id="PF01539">
    <property type="entry name" value="HCV_env"/>
    <property type="match status" value="1"/>
</dbReference>
<dbReference type="Gene3D" id="2.20.25.220">
    <property type="entry name" value="Hepatitis C virus NS5A, 1B domain"/>
    <property type="match status" value="1"/>
</dbReference>
<dbReference type="Gene3D" id="2.40.10.120">
    <property type="match status" value="1"/>
</dbReference>
<evidence type="ECO:0000256" key="49">
    <source>
        <dbReference type="ARBA" id="ARBA00023184"/>
    </source>
</evidence>
<evidence type="ECO:0000256" key="5">
    <source>
        <dbReference type="ARBA" id="ARBA00004291"/>
    </source>
</evidence>
<evidence type="ECO:0000256" key="13">
    <source>
        <dbReference type="ARBA" id="ARBA00022506"/>
    </source>
</evidence>
<dbReference type="Gene3D" id="2.20.25.210">
    <property type="entry name" value="Hepatitis C NS5A, domain 1B"/>
    <property type="match status" value="1"/>
</dbReference>
<evidence type="ECO:0000256" key="54">
    <source>
        <dbReference type="ARBA" id="ARBA00023280"/>
    </source>
</evidence>
<accession>M9ZZL8</accession>
<evidence type="ECO:0000256" key="20">
    <source>
        <dbReference type="ARBA" id="ARBA00022632"/>
    </source>
</evidence>
<keyword evidence="40 60" id="KW-1133">Transmembrane helix</keyword>
<feature type="region of interest" description="Disordered" evidence="59">
    <location>
        <begin position="1"/>
        <end position="69"/>
    </location>
</feature>
<feature type="transmembrane region" description="Helical" evidence="60">
    <location>
        <begin position="717"/>
        <end position="740"/>
    </location>
</feature>
<evidence type="ECO:0000259" key="62">
    <source>
        <dbReference type="PROSITE" id="PS51192"/>
    </source>
</evidence>
<dbReference type="GO" id="GO:0055036">
    <property type="term" value="C:virion membrane"/>
    <property type="evidence" value="ECO:0007669"/>
    <property type="project" value="UniProtKB-SubCell"/>
</dbReference>
<dbReference type="InterPro" id="IPR043504">
    <property type="entry name" value="Peptidase_S1_PA_chymotrypsin"/>
</dbReference>
<comment type="catalytic activity">
    <reaction evidence="57">
        <text>a ribonucleoside 5'-triphosphate + H2O = a ribonucleoside 5'-diphosphate + phosphate + H(+)</text>
        <dbReference type="Rhea" id="RHEA:23680"/>
        <dbReference type="ChEBI" id="CHEBI:15377"/>
        <dbReference type="ChEBI" id="CHEBI:15378"/>
        <dbReference type="ChEBI" id="CHEBI:43474"/>
        <dbReference type="ChEBI" id="CHEBI:57930"/>
        <dbReference type="ChEBI" id="CHEBI:61557"/>
        <dbReference type="EC" id="3.6.1.15"/>
    </reaction>
</comment>
<keyword evidence="28" id="KW-0378">Hydrolase</keyword>
<keyword evidence="37" id="KW-0261">Viral envelope protein</keyword>
<dbReference type="InterPro" id="IPR007094">
    <property type="entry name" value="RNA-dir_pol_PSvirus"/>
</dbReference>
<keyword evidence="34" id="KW-0067">ATP-binding</keyword>
<dbReference type="Pfam" id="PF08301">
    <property type="entry name" value="HCV_NS5a_1b"/>
    <property type="match status" value="1"/>
</dbReference>
<dbReference type="InterPro" id="IPR004109">
    <property type="entry name" value="HepC_NS3_protease"/>
</dbReference>
<evidence type="ECO:0000256" key="53">
    <source>
        <dbReference type="ARBA" id="ARBA00023274"/>
    </source>
</evidence>
<evidence type="ECO:0000256" key="44">
    <source>
        <dbReference type="ARBA" id="ARBA00023086"/>
    </source>
</evidence>
<dbReference type="GO" id="GO:0015267">
    <property type="term" value="F:channel activity"/>
    <property type="evidence" value="ECO:0007669"/>
    <property type="project" value="UniProtKB-KW"/>
</dbReference>
<keyword evidence="15" id="KW-0597">Phosphoprotein</keyword>
<evidence type="ECO:0000256" key="46">
    <source>
        <dbReference type="ARBA" id="ARBA00023147"/>
    </source>
</evidence>
<keyword evidence="25" id="KW-0053">Apoptosis</keyword>
<dbReference type="Gene3D" id="1.20.1280.150">
    <property type="entry name" value="Hepatitis C virus non-structural protein NS2, N-terminal domain"/>
    <property type="match status" value="1"/>
</dbReference>
<dbReference type="InterPro" id="IPR043128">
    <property type="entry name" value="Rev_trsase/Diguanyl_cyclase"/>
</dbReference>
<evidence type="ECO:0000256" key="56">
    <source>
        <dbReference type="ARBA" id="ARBA00023303"/>
    </source>
</evidence>
<dbReference type="InterPro" id="IPR001490">
    <property type="entry name" value="HCV_NS4b"/>
</dbReference>
<dbReference type="GO" id="GO:0039654">
    <property type="term" value="P:fusion of virus membrane with host endosome membrane"/>
    <property type="evidence" value="ECO:0007669"/>
    <property type="project" value="UniProtKB-KW"/>
</dbReference>
<dbReference type="GO" id="GO:0003724">
    <property type="term" value="F:RNA helicase activity"/>
    <property type="evidence" value="ECO:0007669"/>
    <property type="project" value="UniProtKB-EC"/>
</dbReference>
<dbReference type="GO" id="GO:0003968">
    <property type="term" value="F:RNA-directed RNA polymerase activity"/>
    <property type="evidence" value="ECO:0007669"/>
    <property type="project" value="UniProtKB-KW"/>
</dbReference>
<keyword evidence="10" id="KW-0813">Transport</keyword>
<evidence type="ECO:0000256" key="36">
    <source>
        <dbReference type="ARBA" id="ARBA00022870"/>
    </source>
</evidence>
<comment type="subcellular location">
    <subcellularLocation>
        <location evidence="4">Host cytoplasm</location>
    </subcellularLocation>
    <subcellularLocation>
        <location evidence="2">Host endoplasmic reticulum membrane</location>
        <topology evidence="2">Multi-pass membrane protein</topology>
    </subcellularLocation>
    <subcellularLocation>
        <location evidence="5">Host endoplasmic reticulum membrane</location>
        <topology evidence="5">Peripheral membrane protein</topology>
    </subcellularLocation>
    <subcellularLocation>
        <location evidence="7">Host endoplasmic reticulum membrane</location>
        <topology evidence="7">Single-pass type I membrane protein</topology>
    </subcellularLocation>
    <subcellularLocation>
        <location evidence="6">Host lipid droplet</location>
    </subcellularLocation>
    <subcellularLocation>
        <location evidence="3">Host mitochondrion</location>
    </subcellularLocation>
    <subcellularLocation>
        <location evidence="1">Host nucleus</location>
    </subcellularLocation>
    <subcellularLocation>
        <location evidence="8">Virion membrane</location>
        <topology evidence="8">Single-pass type I membrane protein</topology>
    </subcellularLocation>
</comment>
<dbReference type="GO" id="GO:0044167">
    <property type="term" value="C:host cell endoplasmic reticulum membrane"/>
    <property type="evidence" value="ECO:0007669"/>
    <property type="project" value="UniProtKB-SubCell"/>
</dbReference>
<dbReference type="InterPro" id="IPR013193">
    <property type="entry name" value="HCV_NS5a_1B_dom"/>
</dbReference>
<evidence type="ECO:0000256" key="43">
    <source>
        <dbReference type="ARBA" id="ARBA00023065"/>
    </source>
</evidence>
<dbReference type="GO" id="GO:0019013">
    <property type="term" value="C:viral nucleocapsid"/>
    <property type="evidence" value="ECO:0007669"/>
    <property type="project" value="UniProtKB-KW"/>
</dbReference>
<dbReference type="InterPro" id="IPR043502">
    <property type="entry name" value="DNA/RNA_pol_sf"/>
</dbReference>
<dbReference type="GO" id="GO:0052170">
    <property type="term" value="P:symbiont-mediated suppression of host innate immune response"/>
    <property type="evidence" value="ECO:0007669"/>
    <property type="project" value="UniProtKB-KW"/>
</dbReference>
<feature type="transmembrane region" description="Helical" evidence="60">
    <location>
        <begin position="777"/>
        <end position="796"/>
    </location>
</feature>
<keyword evidence="36" id="KW-1043">Host membrane</keyword>
<dbReference type="PROSITE" id="PS51192">
    <property type="entry name" value="HELICASE_ATP_BIND_1"/>
    <property type="match status" value="1"/>
</dbReference>
<keyword evidence="13" id="KW-1168">Fusion of virus membrane with host membrane</keyword>
<evidence type="ECO:0000256" key="31">
    <source>
        <dbReference type="ARBA" id="ARBA00022807"/>
    </source>
</evidence>
<dbReference type="SMART" id="SM00487">
    <property type="entry name" value="DEXDc"/>
    <property type="match status" value="1"/>
</dbReference>
<dbReference type="InterPro" id="IPR002521">
    <property type="entry name" value="HCV_Core_C"/>
</dbReference>
<keyword evidence="16" id="KW-0167">Capsid protein</keyword>
<keyword evidence="11" id="KW-1113">Inhibition of host RLR pathway by virus</keyword>
<keyword evidence="27" id="KW-0547">Nucleotide-binding</keyword>
<dbReference type="Pfam" id="PF01538">
    <property type="entry name" value="HCV_NS2"/>
    <property type="match status" value="1"/>
</dbReference>
<dbReference type="GO" id="GO:0044186">
    <property type="term" value="C:host cell lipid droplet"/>
    <property type="evidence" value="ECO:0007669"/>
    <property type="project" value="UniProtKB-SubCell"/>
</dbReference>
<evidence type="ECO:0000259" key="64">
    <source>
        <dbReference type="PROSITE" id="PS51693"/>
    </source>
</evidence>
<evidence type="ECO:0000256" key="41">
    <source>
        <dbReference type="ARBA" id="ARBA00023039"/>
    </source>
</evidence>
<evidence type="ECO:0000256" key="39">
    <source>
        <dbReference type="ARBA" id="ARBA00022953"/>
    </source>
</evidence>
<evidence type="ECO:0000256" key="21">
    <source>
        <dbReference type="ARBA" id="ARBA00022670"/>
    </source>
</evidence>
<keyword evidence="21" id="KW-0645">Protease</keyword>
<dbReference type="GO" id="GO:0005198">
    <property type="term" value="F:structural molecule activity"/>
    <property type="evidence" value="ECO:0007669"/>
    <property type="project" value="InterPro"/>
</dbReference>
<dbReference type="SUPFAM" id="SSF52540">
    <property type="entry name" value="P-loop containing nucleoside triphosphate hydrolases"/>
    <property type="match status" value="2"/>
</dbReference>
<dbReference type="InterPro" id="IPR038170">
    <property type="entry name" value="NS5A_1a_sf"/>
</dbReference>
<evidence type="ECO:0000256" key="16">
    <source>
        <dbReference type="ARBA" id="ARBA00022561"/>
    </source>
</evidence>
<keyword evidence="49" id="KW-1038">Host endoplasmic reticulum</keyword>
<keyword evidence="38" id="KW-0694">RNA-binding</keyword>
<dbReference type="GO" id="GO:0004197">
    <property type="term" value="F:cysteine-type endopeptidase activity"/>
    <property type="evidence" value="ECO:0007669"/>
    <property type="project" value="InterPro"/>
</dbReference>
<keyword evidence="32" id="KW-0720">Serine protease</keyword>
<keyword evidence="33" id="KW-1114">Inhibition of host interferon signaling pathway by virus</keyword>
<evidence type="ECO:0000259" key="65">
    <source>
        <dbReference type="PROSITE" id="PS51822"/>
    </source>
</evidence>
<dbReference type="GO" id="GO:0019062">
    <property type="term" value="P:virion attachment to host cell"/>
    <property type="evidence" value="ECO:0007669"/>
    <property type="project" value="UniProtKB-KW"/>
</dbReference>
<evidence type="ECO:0000256" key="12">
    <source>
        <dbReference type="ARBA" id="ARBA00022484"/>
    </source>
</evidence>
<evidence type="ECO:0000256" key="6">
    <source>
        <dbReference type="ARBA" id="ARBA00004338"/>
    </source>
</evidence>
<dbReference type="Pfam" id="PF07652">
    <property type="entry name" value="Flavi_DEAD"/>
    <property type="match status" value="1"/>
</dbReference>
<evidence type="ECO:0000256" key="11">
    <source>
        <dbReference type="ARBA" id="ARBA00022482"/>
    </source>
</evidence>
<dbReference type="GO" id="GO:0004252">
    <property type="term" value="F:serine-type endopeptidase activity"/>
    <property type="evidence" value="ECO:0007669"/>
    <property type="project" value="InterPro"/>
</dbReference>
<evidence type="ECO:0000256" key="52">
    <source>
        <dbReference type="ARBA" id="ARBA00023258"/>
    </source>
</evidence>
<keyword evidence="41" id="KW-1182">Viral ion channel</keyword>
<comment type="catalytic activity">
    <reaction evidence="58">
        <text>ATP + H2O = ADP + phosphate + H(+)</text>
        <dbReference type="Rhea" id="RHEA:13065"/>
        <dbReference type="ChEBI" id="CHEBI:15377"/>
        <dbReference type="ChEBI" id="CHEBI:15378"/>
        <dbReference type="ChEBI" id="CHEBI:30616"/>
        <dbReference type="ChEBI" id="CHEBI:43474"/>
        <dbReference type="ChEBI" id="CHEBI:456216"/>
        <dbReference type="EC" id="3.6.4.13"/>
    </reaction>
</comment>
<keyword evidence="48" id="KW-0325">Glycoprotein</keyword>
<evidence type="ECO:0000256" key="22">
    <source>
        <dbReference type="ARBA" id="ARBA00022679"/>
    </source>
</evidence>
<dbReference type="InterPro" id="IPR001650">
    <property type="entry name" value="Helicase_C-like"/>
</dbReference>
<feature type="compositionally biased region" description="Basic residues" evidence="59">
    <location>
        <begin position="1"/>
        <end position="20"/>
    </location>
</feature>
<keyword evidence="20" id="KW-1090">Inhibition of host innate immune response by virus</keyword>
<dbReference type="GO" id="GO:0039502">
    <property type="term" value="P:symbiont-mediated suppression of host type I interferon-mediated signaling pathway"/>
    <property type="evidence" value="ECO:0007669"/>
    <property type="project" value="UniProtKB-KW"/>
</dbReference>
<dbReference type="InterPro" id="IPR002531">
    <property type="entry name" value="HCV_NS1"/>
</dbReference>
<dbReference type="GO" id="GO:0019031">
    <property type="term" value="C:viral envelope"/>
    <property type="evidence" value="ECO:0007669"/>
    <property type="project" value="UniProtKB-KW"/>
</dbReference>
<keyword evidence="43" id="KW-0406">Ion transport</keyword>
<keyword evidence="67" id="KW-1185">Reference proteome</keyword>
<keyword evidence="22" id="KW-0808">Transferase</keyword>
<feature type="transmembrane region" description="Helical" evidence="60">
    <location>
        <begin position="680"/>
        <end position="705"/>
    </location>
</feature>
<keyword evidence="12" id="KW-0696">RNA-directed RNA polymerase</keyword>
<keyword evidence="35" id="KW-0946">Virion</keyword>
<evidence type="ECO:0000256" key="29">
    <source>
        <dbReference type="ARBA" id="ARBA00022804"/>
    </source>
</evidence>
<dbReference type="InterPro" id="IPR027417">
    <property type="entry name" value="P-loop_NTPase"/>
</dbReference>
<dbReference type="RefSeq" id="YP_009506361.1">
    <property type="nucleotide sequence ID" value="NC_038430.1"/>
</dbReference>
<evidence type="ECO:0000256" key="15">
    <source>
        <dbReference type="ARBA" id="ARBA00022553"/>
    </source>
</evidence>
<dbReference type="Pfam" id="PF01560">
    <property type="entry name" value="HCV_NS1"/>
    <property type="match status" value="1"/>
</dbReference>
<evidence type="ECO:0000256" key="24">
    <source>
        <dbReference type="ARBA" id="ARBA00022695"/>
    </source>
</evidence>
<feature type="transmembrane region" description="Helical" evidence="60">
    <location>
        <begin position="1749"/>
        <end position="1775"/>
    </location>
</feature>
<feature type="domain" description="Peptidase S29" evidence="65">
    <location>
        <begin position="989"/>
        <end position="1171"/>
    </location>
</feature>
<keyword evidence="45 60" id="KW-0472">Membrane</keyword>
<keyword evidence="30" id="KW-0347">Helicase</keyword>
<evidence type="ECO:0000256" key="26">
    <source>
        <dbReference type="ARBA" id="ARBA00022723"/>
    </source>
</evidence>
<dbReference type="SUPFAM" id="SSF50494">
    <property type="entry name" value="Trypsin-like serine proteases"/>
    <property type="match status" value="1"/>
</dbReference>
<keyword evidence="44" id="KW-0543">Viral nucleoprotein</keyword>
<evidence type="ECO:0000256" key="9">
    <source>
        <dbReference type="ARBA" id="ARBA00020107"/>
    </source>
</evidence>
<dbReference type="Pfam" id="PF01001">
    <property type="entry name" value="HCV_NS4b"/>
    <property type="match status" value="1"/>
</dbReference>
<evidence type="ECO:0000256" key="3">
    <source>
        <dbReference type="ARBA" id="ARBA00004181"/>
    </source>
</evidence>
<protein>
    <recommendedName>
        <fullName evidence="9">Genome polyprotein</fullName>
    </recommendedName>
</protein>
<keyword evidence="29" id="KW-1161">Viral attachment to host cell</keyword>
<dbReference type="Proteomes" id="UP000144846">
    <property type="component" value="Segment"/>
</dbReference>
<dbReference type="GO" id="GO:0019087">
    <property type="term" value="P:symbiont-mediated transformation of host cell"/>
    <property type="evidence" value="ECO:0007669"/>
    <property type="project" value="InterPro"/>
</dbReference>
<feature type="domain" description="Helicase ATP-binding" evidence="62">
    <location>
        <begin position="1180"/>
        <end position="1315"/>
    </location>
</feature>
<evidence type="ECO:0000256" key="34">
    <source>
        <dbReference type="ARBA" id="ARBA00022840"/>
    </source>
</evidence>
<evidence type="ECO:0000256" key="17">
    <source>
        <dbReference type="ARBA" id="ARBA00022562"/>
    </source>
</evidence>
<evidence type="ECO:0000313" key="66">
    <source>
        <dbReference type="EMBL" id="AGK41004.1"/>
    </source>
</evidence>
<evidence type="ECO:0000256" key="50">
    <source>
        <dbReference type="ARBA" id="ARBA00023190"/>
    </source>
</evidence>
<dbReference type="CDD" id="cd23202">
    <property type="entry name" value="Hepacivirus_RdRp"/>
    <property type="match status" value="1"/>
</dbReference>
<feature type="transmembrane region" description="Helical" evidence="60">
    <location>
        <begin position="3006"/>
        <end position="3023"/>
    </location>
</feature>
<reference evidence="66 67" key="1">
    <citation type="journal article" date="2013" name="Proc. Natl. Acad. Sci. U.S.A.">
        <title>Bats are a major natural reservoir for hepaciviruses and pegiviruses.</title>
        <authorList>
            <person name="Quan P.L."/>
            <person name="Firth C."/>
            <person name="Conte J.M."/>
            <person name="Williams S.H."/>
            <person name="Zambrana-Torrelio C.M."/>
            <person name="Anthony S.J."/>
            <person name="Ellison J.A."/>
            <person name="Gilbert A.T."/>
            <person name="Kuzmin I.V."/>
            <person name="Niezgoda M."/>
            <person name="Osinubi M.O."/>
            <person name="Recuenco S."/>
            <person name="Markotter W."/>
            <person name="Breiman R.F."/>
            <person name="Kalemba L."/>
            <person name="Malekani J."/>
            <person name="Lindblade K.A."/>
            <person name="Rostal M.K."/>
            <person name="Ojeda-Flores R."/>
            <person name="Suzan G."/>
            <person name="Davis L.B."/>
            <person name="Blau D.M."/>
            <person name="Ogunkoya A.B."/>
            <person name="Alvarez Castillo D.A."/>
            <person name="Moran D."/>
            <person name="Ngam S."/>
            <person name="Akaibe D."/>
            <person name="Agwanda B."/>
            <person name="Briese T."/>
            <person name="Epstein J.H."/>
            <person name="Daszak P."/>
            <person name="Rupprecht C.E."/>
            <person name="Holmes E.C."/>
            <person name="Lipkin W.I."/>
        </authorList>
    </citation>
    <scope>NUCLEOTIDE SEQUENCE [LARGE SCALE GENOMIC DNA]</scope>
    <source>
        <strain evidence="66">PDB-829</strain>
    </source>
</reference>
<feature type="domain" description="Peptidase C18" evidence="64">
    <location>
        <begin position="865"/>
        <end position="988"/>
    </location>
</feature>
<keyword evidence="50" id="KW-1041">Host lipid droplet</keyword>
<keyword evidence="55" id="KW-1160">Virus entry into host cell</keyword>
<dbReference type="PROSITE" id="PS51693">
    <property type="entry name" value="HCV_NS2_PRO"/>
    <property type="match status" value="1"/>
</dbReference>
<evidence type="ECO:0000259" key="63">
    <source>
        <dbReference type="PROSITE" id="PS51194"/>
    </source>
</evidence>
<dbReference type="GO" id="GO:0003723">
    <property type="term" value="F:RNA binding"/>
    <property type="evidence" value="ECO:0007669"/>
    <property type="project" value="UniProtKB-KW"/>
</dbReference>
<evidence type="ECO:0000256" key="51">
    <source>
        <dbReference type="ARBA" id="ARBA00023200"/>
    </source>
</evidence>
<dbReference type="InterPro" id="IPR014001">
    <property type="entry name" value="Helicase_ATP-bd"/>
</dbReference>
<dbReference type="PROSITE" id="PS51822">
    <property type="entry name" value="HV_PV_NS3_PRO"/>
    <property type="match status" value="1"/>
</dbReference>
<keyword evidence="17" id="KW-1048">Host nucleus</keyword>
<sequence>MDKSTPKTRRPPGRSARKPLGRVVRGVYIPNKKGAPAPKRRVPRGVPGVPKSGERGGGQPRPRRLPARNKSFWDRHPYLGTWGTPGRPWTGFDPVADWVTWFGIPGSSSRWPSDPRSRARNLGRVVDGVFCGLADILHVLPIVGRPAGFLGRGLARGVRILEDAINFGTRWTGATIFLLALLSCLQCGEASYASHTCQVGSDVVFTNACNPDEIYFCTDYGCWHAGGCVPCVDGECWHRLSPSFSLKNDSLESLGLIPHIDALMMLCATCDALYIGEACGMAVLGFEWIFHLFHSSYEFTCECDCYLLLEAPSSIKVSFDVFQSYFSGLQWLGAVLAEVPGALLGLVTGRHLGVLFAVAYYAMGTAPLRAVGVILLYLTAAQANPIPTRVANASDISACSPIQPPGPLWGLSWLGGVWHRQITDAPVLLAKPPNYTALRNFPIHQKPHPYGMYGRSDTHGPYRIFPRCKKRLYDHEVCGVVTCFNPWPHDLVRQRGPNGTGWFNLPQTNRGPPDHNWGCLWLNLTNALKGCGPPPCQSGAYVCGRDCFEVNPRMRFEACGQAPWLTDKLIIDYPMRPIHYPQTTDWGIYQLRVSFPILDGDLAAAAFLNRSEPVSAGRWRRALGRPKLWTATKIAVPPGHAYEMPALASGFISKDPFHQDVQTFINGPGFALGPLVSIKIAVLLTLLLMGSRIVLVGWIIIWAYWADAALTRVNAAVIAASASQEWWLYGILAYLAFYNIHQIKLKALFVAMCGRPGMAVLMLLLPDWAVGGPYEVAFAGVPIVLWASLLLAITPAGRRLQLRIRWAAIYLRTRLEINMRDIRHEFNPELPGGALLILLAVFYPDLVLQMSMAVYSIVVIIAQVLELCLRLGDNRTAAAIRMLRWAGGMGRVTGPIAQKVGVWFFQLTGTYIYDHLTPLADWAAPGLKEMLDSIEPCTIGPVESKIIEDNAMTLACGDEIDGLPVAARMGDLVRLGPVKVLPTGWRHCSPITAAVDPQRGWWSSLCVSLTGRDKSTHPGQVVIMSTPLKTFCGTCVDGALYTVYHGAGSHTLAGPDGPIYARCTRVEDDLVVFPVPSGMSTLSRCNCGTVDGFLVTRHGEVKPCFFDTRNERYALASPCPVRTLKGSSGCPLVCAQGHCLGIFRATVGSRGIARAIKIIKLDATVVMKEAAEVSDLNTPPVVGNKFAIKLLHAPTGAGKSTKMPKAYVDLGYSVLVLNPSVATTIAMGPYMASAYNISPNIRSGEKSITMGSKLTYSTYGKLLADGNAGLQDYDVIICDECHAQDSTSVLGIGFVLDRAESAGAKLVVLATATPPGVPTAPHPNIEEKQLDAMGDIRFYGRALTSANYREGRHLIFCHSKAKCEELEAKFAELNIKAVTYYRGKPASVIPDKGSIVVIATDALMTGYTGNFDSVTDCNTAVEQCLTISYDPTFTIDIHSKPADSITRTQRRGRTGRGRRGIYYYCDPGESASGIIDQSVVVECYDSGLAWFDLSPAETTVLISAYRNQPGLPTIPHGPELWESIFDIFTDVDPAILSQTKQQGESYPFLTAAQITACHRCIAMKPSGDPRWKPCRPGRALTPLFYRLGKVRDEITDNHPQTRAILACLDAGVEDDTSTGWVVAGASIAAICLLTEASASICITGIIRINDGKIFISQDRDNLYTILDEMEECLSYADFVEGATQYVNWAKQNIVTAYQAYVGSNPPPVVLTNWQKFEGFMNQHWWSIMSGVQYVAGLSTVGSNPALATLMAFSASLCSPFSTVTTIMLNILGGWIATRIGNPRSATAFVLAGGAGAAVAATSLGQVIVDVLTGYYAGLSGAAVAFKLCEGQMPAWDEAMGVLCGAFSPGALVVGAISGLLLHRFSGGSNAEWLNRLIAFCSRGNHVGPGHYVQAEDQKQAILDMLDLLSPMKLAMRLIQWISGETTSECAFFDPFWRLWEWLCNLFRDTYHKISLFFQPNILQIPLYSCEKPYRGLWNTDGELRVTCGCGAQLLYVVRHGVAHRIHGPRSCRSWFGGVPINITLKGGPRPAPCEDWKVGLLQVGLDGMIEIEARGDQYWLTGVSSTNMRFDPACPATDHFAYLDGVRVNPYAPPPPPFFRRLEVLVNGQPRLLPYCIPGAIYTETEEVRALRAMFLQSGAKPGWTGNDKIEPCTCPDAKVYCYGNHNHGQHPRDHDEAAEDPDGCWYVGTLGGPKLRRFWNSGSLSSETGTSQTSSTRVATAVQAKEMLEKLAEQRHDESAAQIHVISLPAEVATDKKTEEIELNTITNPMYMEQDQVQDTLLFPRMCMQAARDAEKQVLVDDIDRTDDEHTSCFTRGARRRKGVKRKVRKKLDIEVGSPPPELDSDEFPELKGEINPVFEPDNISGSFKMEEVEVETDPEMPPLEGDESSVSSDPANPVGGMRVADDGDLSSIGLSSSGWEDLPSGEESDECSASYAWNGLPISGGKPPPRPVPVASVTGSLARFRNIVYYTDRRRAGERAAKVTVEREQTFDGAHLDMVRLAKKRAQGVSAKRLSWDEVAKLTPARTARSTTGVTGPDIRVLTAKARRHLNGCWDSLPKSETPIPVTCMAKEEIFCAMREKQYTRKPPRLIMFPDLIVRATEKAVLGDLAPKVVKAVLKDEYGFAYTPKERVEKILTMWHQTKNPVAFTCDTVCFDSTVTPEDIDIERDIYLSASMPSDVRERTRALHDRLYKGGPIHDTNGKEIGWRNCRASGVYTTSSSNCLTAWIKVHAAARKAGMGGLKLLVTGDDVFGVFESSDPTTDREKLAMFEKNMLQYGAPQGECQLAYNLEELTCCSSNISVCCTNKGVPYYYLTRDPRTPFARSMVESTVRNPTNTWIGNIIAMFPALWVRTVLVVQLLSIAMQTGTFDNDYQFEMYGVSYTIKLKQLPEIIAAIHGPEVFRLHGYTPREVSRIAQALREVGSPSIKVWKSRAKHLRAQMIRKGGAARHVATYLLAYASEDKRSLAPLHKSKFDPKHWFMAHGSSVAEANIPVTVSEVGPSKLITAIGVLAVAILALFAVR</sequence>
<evidence type="ECO:0000256" key="8">
    <source>
        <dbReference type="ARBA" id="ARBA00004563"/>
    </source>
</evidence>
<feature type="domain" description="RdRp catalytic" evidence="61">
    <location>
        <begin position="2647"/>
        <end position="2765"/>
    </location>
</feature>
<dbReference type="Pfam" id="PF00998">
    <property type="entry name" value="RdRP_3"/>
    <property type="match status" value="1"/>
</dbReference>
<evidence type="ECO:0000256" key="48">
    <source>
        <dbReference type="ARBA" id="ARBA00023180"/>
    </source>
</evidence>
<dbReference type="InterPro" id="IPR002519">
    <property type="entry name" value="HCV_Env"/>
</dbReference>
<evidence type="ECO:0000256" key="10">
    <source>
        <dbReference type="ARBA" id="ARBA00022448"/>
    </source>
</evidence>
<keyword evidence="46" id="KW-1045">Host mitochondrion</keyword>
<evidence type="ECO:0000256" key="58">
    <source>
        <dbReference type="ARBA" id="ARBA00047984"/>
    </source>
</evidence>
<evidence type="ECO:0000256" key="55">
    <source>
        <dbReference type="ARBA" id="ARBA00023296"/>
    </source>
</evidence>
<dbReference type="InterPro" id="IPR038568">
    <property type="entry name" value="HCV_NS5A_1B_sf"/>
</dbReference>
<dbReference type="InterPro" id="IPR042209">
    <property type="entry name" value="HCV_NS2_N"/>
</dbReference>
<proteinExistence type="predicted"/>
<keyword evidence="52" id="KW-0922">Interferon antiviral system evasion</keyword>
<dbReference type="Pfam" id="PF08300">
    <property type="entry name" value="HCV_NS5a_1a"/>
    <property type="match status" value="1"/>
</dbReference>
<keyword evidence="54" id="KW-0899">Viral immunoevasion</keyword>
<evidence type="ECO:0000256" key="1">
    <source>
        <dbReference type="ARBA" id="ARBA00004147"/>
    </source>
</evidence>
<dbReference type="InterPro" id="IPR054175">
    <property type="entry name" value="NS3_helicase_C"/>
</dbReference>
<dbReference type="GO" id="GO:0039694">
    <property type="term" value="P:viral RNA genome replication"/>
    <property type="evidence" value="ECO:0007669"/>
    <property type="project" value="InterPro"/>
</dbReference>
<evidence type="ECO:0000256" key="7">
    <source>
        <dbReference type="ARBA" id="ARBA00004482"/>
    </source>
</evidence>
<evidence type="ECO:0000256" key="38">
    <source>
        <dbReference type="ARBA" id="ARBA00022884"/>
    </source>
</evidence>
<name>M9ZZL8_9FLAV</name>
<dbReference type="GO" id="GO:0039520">
    <property type="term" value="P:symbiont-mediated activation of host autophagy"/>
    <property type="evidence" value="ECO:0007669"/>
    <property type="project" value="UniProtKB-KW"/>
</dbReference>
<evidence type="ECO:0000256" key="2">
    <source>
        <dbReference type="ARBA" id="ARBA00004153"/>
    </source>
</evidence>
<dbReference type="GO" id="GO:0006508">
    <property type="term" value="P:proteolysis"/>
    <property type="evidence" value="ECO:0007669"/>
    <property type="project" value="UniProtKB-KW"/>
</dbReference>
<dbReference type="InterPro" id="IPR013192">
    <property type="entry name" value="HCV_NS5A_1a"/>
</dbReference>
<keyword evidence="31" id="KW-0788">Thiol protease</keyword>
<keyword evidence="42" id="KW-1072">Activation of host autophagy by virus</keyword>
<evidence type="ECO:0000256" key="47">
    <source>
        <dbReference type="ARBA" id="ARBA00023157"/>
    </source>
</evidence>
<keyword evidence="24" id="KW-0548">Nucleotidyltransferase</keyword>
<dbReference type="Gene3D" id="3.30.70.270">
    <property type="match status" value="2"/>
</dbReference>
<dbReference type="GeneID" id="37617220"/>
<evidence type="ECO:0000256" key="60">
    <source>
        <dbReference type="SAM" id="Phobius"/>
    </source>
</evidence>
<dbReference type="KEGG" id="vg:37617220"/>
<keyword evidence="26" id="KW-0479">Metal-binding</keyword>
<evidence type="ECO:0000256" key="42">
    <source>
        <dbReference type="ARBA" id="ARBA00023050"/>
    </source>
</evidence>
<dbReference type="GO" id="GO:1990904">
    <property type="term" value="C:ribonucleoprotein complex"/>
    <property type="evidence" value="ECO:0007669"/>
    <property type="project" value="UniProtKB-KW"/>
</dbReference>
<dbReference type="Gene3D" id="3.40.50.300">
    <property type="entry name" value="P-loop containing nucleotide triphosphate hydrolases"/>
    <property type="match status" value="2"/>
</dbReference>
<evidence type="ECO:0000256" key="33">
    <source>
        <dbReference type="ARBA" id="ARBA00022830"/>
    </source>
</evidence>
<dbReference type="Gene3D" id="2.40.10.10">
    <property type="entry name" value="Trypsin-like serine proteases"/>
    <property type="match status" value="1"/>
</dbReference>
<evidence type="ECO:0000256" key="19">
    <source>
        <dbReference type="ARBA" id="ARBA00022595"/>
    </source>
</evidence>
<dbReference type="PROSITE" id="PS51194">
    <property type="entry name" value="HELICASE_CTER"/>
    <property type="match status" value="1"/>
</dbReference>
<evidence type="ECO:0000256" key="28">
    <source>
        <dbReference type="ARBA" id="ARBA00022801"/>
    </source>
</evidence>
<evidence type="ECO:0000256" key="30">
    <source>
        <dbReference type="ARBA" id="ARBA00022806"/>
    </source>
</evidence>
<dbReference type="GO" id="GO:0046718">
    <property type="term" value="P:symbiont entry into host cell"/>
    <property type="evidence" value="ECO:0007669"/>
    <property type="project" value="UniProtKB-KW"/>
</dbReference>
<evidence type="ECO:0000256" key="59">
    <source>
        <dbReference type="SAM" id="MobiDB-lite"/>
    </source>
</evidence>
<dbReference type="GO" id="GO:0033650">
    <property type="term" value="C:host cell mitochondrion"/>
    <property type="evidence" value="ECO:0007669"/>
    <property type="project" value="UniProtKB-SubCell"/>
</dbReference>
<dbReference type="SUPFAM" id="SSF56672">
    <property type="entry name" value="DNA/RNA polymerases"/>
    <property type="match status" value="1"/>
</dbReference>
<dbReference type="Gene3D" id="1.10.820.10">
    <property type="entry name" value="RNA Helicase Chain A , domain 3"/>
    <property type="match status" value="1"/>
</dbReference>
<feature type="domain" description="Helicase C-terminal" evidence="63">
    <location>
        <begin position="1342"/>
        <end position="1502"/>
    </location>
</feature>
<dbReference type="Pfam" id="PF01542">
    <property type="entry name" value="HCV_core"/>
    <property type="match status" value="1"/>
</dbReference>
<dbReference type="Pfam" id="PF22027">
    <property type="entry name" value="NS3_helicase_C"/>
    <property type="match status" value="1"/>
</dbReference>
<evidence type="ECO:0000256" key="35">
    <source>
        <dbReference type="ARBA" id="ARBA00022844"/>
    </source>
</evidence>
<dbReference type="GO" id="GO:0017111">
    <property type="term" value="F:ribonucleoside triphosphate phosphatase activity"/>
    <property type="evidence" value="ECO:0007669"/>
    <property type="project" value="UniProtKB-EC"/>
</dbReference>
<keyword evidence="39" id="KW-0693">Viral RNA replication</keyword>
<evidence type="ECO:0000256" key="27">
    <source>
        <dbReference type="ARBA" id="ARBA00022741"/>
    </source>
</evidence>